<evidence type="ECO:0000256" key="2">
    <source>
        <dbReference type="ARBA" id="ARBA00012438"/>
    </source>
</evidence>
<evidence type="ECO:0000259" key="3">
    <source>
        <dbReference type="SMART" id="SM00388"/>
    </source>
</evidence>
<gene>
    <name evidence="4" type="ORF">ACFPT7_07380</name>
</gene>
<dbReference type="InterPro" id="IPR036097">
    <property type="entry name" value="HisK_dim/P_sf"/>
</dbReference>
<organism evidence="4 5">
    <name type="scientific">Acidicapsa dinghuensis</name>
    <dbReference type="NCBI Taxonomy" id="2218256"/>
    <lineage>
        <taxon>Bacteria</taxon>
        <taxon>Pseudomonadati</taxon>
        <taxon>Acidobacteriota</taxon>
        <taxon>Terriglobia</taxon>
        <taxon>Terriglobales</taxon>
        <taxon>Acidobacteriaceae</taxon>
        <taxon>Acidicapsa</taxon>
    </lineage>
</organism>
<reference evidence="5" key="1">
    <citation type="journal article" date="2019" name="Int. J. Syst. Evol. Microbiol.">
        <title>The Global Catalogue of Microorganisms (GCM) 10K type strain sequencing project: providing services to taxonomists for standard genome sequencing and annotation.</title>
        <authorList>
            <consortium name="The Broad Institute Genomics Platform"/>
            <consortium name="The Broad Institute Genome Sequencing Center for Infectious Disease"/>
            <person name="Wu L."/>
            <person name="Ma J."/>
        </authorList>
    </citation>
    <scope>NUCLEOTIDE SEQUENCE [LARGE SCALE GENOMIC DNA]</scope>
    <source>
        <strain evidence="5">JCM 4087</strain>
    </source>
</reference>
<accession>A0ABW1EDR4</accession>
<comment type="caution">
    <text evidence="4">The sequence shown here is derived from an EMBL/GenBank/DDBJ whole genome shotgun (WGS) entry which is preliminary data.</text>
</comment>
<name>A0ABW1EDR4_9BACT</name>
<dbReference type="SMART" id="SM00388">
    <property type="entry name" value="HisKA"/>
    <property type="match status" value="1"/>
</dbReference>
<evidence type="ECO:0000313" key="5">
    <source>
        <dbReference type="Proteomes" id="UP001596091"/>
    </source>
</evidence>
<dbReference type="EMBL" id="JBHSPH010000002">
    <property type="protein sequence ID" value="MFC5862109.1"/>
    <property type="molecule type" value="Genomic_DNA"/>
</dbReference>
<dbReference type="Proteomes" id="UP001596091">
    <property type="component" value="Unassembled WGS sequence"/>
</dbReference>
<dbReference type="InterPro" id="IPR029016">
    <property type="entry name" value="GAF-like_dom_sf"/>
</dbReference>
<keyword evidence="5" id="KW-1185">Reference proteome</keyword>
<dbReference type="Pfam" id="PF00512">
    <property type="entry name" value="HisKA"/>
    <property type="match status" value="1"/>
</dbReference>
<dbReference type="GO" id="GO:0016301">
    <property type="term" value="F:kinase activity"/>
    <property type="evidence" value="ECO:0007669"/>
    <property type="project" value="UniProtKB-KW"/>
</dbReference>
<dbReference type="SUPFAM" id="SSF55781">
    <property type="entry name" value="GAF domain-like"/>
    <property type="match status" value="1"/>
</dbReference>
<dbReference type="EC" id="2.7.13.3" evidence="2"/>
<keyword evidence="4" id="KW-0808">Transferase</keyword>
<dbReference type="InterPro" id="IPR003661">
    <property type="entry name" value="HisK_dim/P_dom"/>
</dbReference>
<proteinExistence type="predicted"/>
<protein>
    <recommendedName>
        <fullName evidence="2">histidine kinase</fullName>
        <ecNumber evidence="2">2.7.13.3</ecNumber>
    </recommendedName>
</protein>
<keyword evidence="4" id="KW-0418">Kinase</keyword>
<feature type="domain" description="Signal transduction histidine kinase dimerisation/phosphoacceptor" evidence="3">
    <location>
        <begin position="198"/>
        <end position="259"/>
    </location>
</feature>
<evidence type="ECO:0000313" key="4">
    <source>
        <dbReference type="EMBL" id="MFC5862109.1"/>
    </source>
</evidence>
<comment type="catalytic activity">
    <reaction evidence="1">
        <text>ATP + protein L-histidine = ADP + protein N-phospho-L-histidine.</text>
        <dbReference type="EC" id="2.7.13.3"/>
    </reaction>
</comment>
<dbReference type="Gene3D" id="3.30.450.40">
    <property type="match status" value="1"/>
</dbReference>
<dbReference type="CDD" id="cd00082">
    <property type="entry name" value="HisKA"/>
    <property type="match status" value="1"/>
</dbReference>
<evidence type="ECO:0000256" key="1">
    <source>
        <dbReference type="ARBA" id="ARBA00000085"/>
    </source>
</evidence>
<dbReference type="RefSeq" id="WP_263338238.1">
    <property type="nucleotide sequence ID" value="NZ_JAGSYH010000004.1"/>
</dbReference>
<dbReference type="Gene3D" id="1.10.287.130">
    <property type="match status" value="1"/>
</dbReference>
<dbReference type="SUPFAM" id="SSF47384">
    <property type="entry name" value="Homodimeric domain of signal transducing histidine kinase"/>
    <property type="match status" value="1"/>
</dbReference>
<sequence length="265" mass="29686">MTVDTGMDTRNLYSSQDFLSRHLHPDNAERKVRVLRRIAHLLAERPGDALQELVNIAVEECNGDSAGVSLEEQLPDGTIQFRWVAVAGSFSRYLGGTTPRGYSPCGTCLDRNSPQHYRLFKPYYDFLGVYAEPILDGILIPWHGPDGEGTIWLVSHRSAMEFDMSDFELLSMVAEIVSVAVAFDSRHRSDRNHDLQEGRDERNSELAHEINNPLQSISNTIFLAEQNPGDNSEFLKTAAEQLKRLSDLVALLVSKKQSWPAASSK</sequence>